<sequence length="140" mass="16651">MIFNIYIFDNHGTFLFYSEYKRLKKADMSYSEEGKLMYGLLYSLKSMCQKLSLTDSSGTFNCYRTNKYKLNYFETPSGLWFVINTDVNAIGMRELIQQLYQQVYVEYVVKNPECERGKPVESALFKQEVDEFLRRAPQFR</sequence>
<dbReference type="GO" id="GO:0005794">
    <property type="term" value="C:Golgi apparatus"/>
    <property type="evidence" value="ECO:0007669"/>
    <property type="project" value="UniProtKB-SubCell"/>
</dbReference>
<dbReference type="GeneID" id="100907994"/>
<evidence type="ECO:0000256" key="5">
    <source>
        <dbReference type="ARBA" id="ARBA00038167"/>
    </source>
</evidence>
<evidence type="ECO:0000256" key="6">
    <source>
        <dbReference type="RuleBase" id="RU366065"/>
    </source>
</evidence>
<evidence type="ECO:0000256" key="1">
    <source>
        <dbReference type="ARBA" id="ARBA00022448"/>
    </source>
</evidence>
<dbReference type="CTD" id="43590"/>
<dbReference type="InterPro" id="IPR011012">
    <property type="entry name" value="Longin-like_dom_sf"/>
</dbReference>
<dbReference type="Gene3D" id="3.30.450.70">
    <property type="match status" value="1"/>
</dbReference>
<comment type="subunit">
    <text evidence="6">Part of the multisubunit transport protein particle (TRAPP) complex.</text>
</comment>
<dbReference type="CDD" id="cd14855">
    <property type="entry name" value="TRAPPC1_MUM2"/>
    <property type="match status" value="1"/>
</dbReference>
<comment type="subcellular location">
    <subcellularLocation>
        <location evidence="6">Endoplasmic reticulum</location>
    </subcellularLocation>
    <subcellularLocation>
        <location evidence="6">Golgi apparatus</location>
        <location evidence="6">cis-Golgi network</location>
    </subcellularLocation>
</comment>
<proteinExistence type="inferred from homology"/>
<evidence type="ECO:0000313" key="7">
    <source>
        <dbReference type="Proteomes" id="UP000694867"/>
    </source>
</evidence>
<comment type="similarity">
    <text evidence="5">Belongs to the TRAPP small subunits family. BET5 subfamily.</text>
</comment>
<protein>
    <recommendedName>
        <fullName evidence="6">Trafficking protein particle complex subunit</fullName>
    </recommendedName>
</protein>
<evidence type="ECO:0000256" key="2">
    <source>
        <dbReference type="ARBA" id="ARBA00022824"/>
    </source>
</evidence>
<evidence type="ECO:0000313" key="8">
    <source>
        <dbReference type="RefSeq" id="XP_003745112.1"/>
    </source>
</evidence>
<keyword evidence="3 6" id="KW-0931">ER-Golgi transport</keyword>
<dbReference type="GO" id="GO:0005783">
    <property type="term" value="C:endoplasmic reticulum"/>
    <property type="evidence" value="ECO:0007669"/>
    <property type="project" value="UniProtKB-SubCell"/>
</dbReference>
<dbReference type="SUPFAM" id="SSF64356">
    <property type="entry name" value="SNARE-like"/>
    <property type="match status" value="1"/>
</dbReference>
<dbReference type="RefSeq" id="XP_003745112.1">
    <property type="nucleotide sequence ID" value="XM_003745064.2"/>
</dbReference>
<name>A0AAJ6VYC5_9ACAR</name>
<dbReference type="PANTHER" id="PTHR23249:SF16">
    <property type="entry name" value="TRAFFICKING PROTEIN PARTICLE COMPLEX SUBUNIT 1"/>
    <property type="match status" value="1"/>
</dbReference>
<dbReference type="AlphaFoldDB" id="A0AAJ6VYC5"/>
<keyword evidence="7" id="KW-1185">Reference proteome</keyword>
<dbReference type="Proteomes" id="UP000694867">
    <property type="component" value="Unplaced"/>
</dbReference>
<evidence type="ECO:0000256" key="3">
    <source>
        <dbReference type="ARBA" id="ARBA00022892"/>
    </source>
</evidence>
<reference evidence="8" key="1">
    <citation type="submission" date="2025-08" db="UniProtKB">
        <authorList>
            <consortium name="RefSeq"/>
        </authorList>
    </citation>
    <scope>IDENTIFICATION</scope>
</reference>
<dbReference type="Pfam" id="PF04099">
    <property type="entry name" value="Sybindin"/>
    <property type="match status" value="1"/>
</dbReference>
<evidence type="ECO:0000256" key="4">
    <source>
        <dbReference type="ARBA" id="ARBA00023034"/>
    </source>
</evidence>
<accession>A0AAJ6VYC5</accession>
<organism evidence="7 8">
    <name type="scientific">Galendromus occidentalis</name>
    <name type="common">western predatory mite</name>
    <dbReference type="NCBI Taxonomy" id="34638"/>
    <lineage>
        <taxon>Eukaryota</taxon>
        <taxon>Metazoa</taxon>
        <taxon>Ecdysozoa</taxon>
        <taxon>Arthropoda</taxon>
        <taxon>Chelicerata</taxon>
        <taxon>Arachnida</taxon>
        <taxon>Acari</taxon>
        <taxon>Parasitiformes</taxon>
        <taxon>Mesostigmata</taxon>
        <taxon>Gamasina</taxon>
        <taxon>Phytoseioidea</taxon>
        <taxon>Phytoseiidae</taxon>
        <taxon>Typhlodrominae</taxon>
        <taxon>Galendromus</taxon>
    </lineage>
</organism>
<keyword evidence="2 6" id="KW-0256">Endoplasmic reticulum</keyword>
<keyword evidence="1 6" id="KW-0813">Transport</keyword>
<dbReference type="SMART" id="SM01399">
    <property type="entry name" value="Sybindin"/>
    <property type="match status" value="1"/>
</dbReference>
<dbReference type="PANTHER" id="PTHR23249">
    <property type="entry name" value="TRAFFICKING PROTEIN PARTICLE COMPLEX SUBUNIT"/>
    <property type="match status" value="1"/>
</dbReference>
<gene>
    <name evidence="8" type="primary">LOC100907994</name>
</gene>
<dbReference type="InterPro" id="IPR007233">
    <property type="entry name" value="TRAPPC"/>
</dbReference>
<dbReference type="KEGG" id="goe:100907994"/>
<dbReference type="GO" id="GO:0030008">
    <property type="term" value="C:TRAPP complex"/>
    <property type="evidence" value="ECO:0007669"/>
    <property type="project" value="UniProtKB-UniRule"/>
</dbReference>
<dbReference type="GO" id="GO:0006888">
    <property type="term" value="P:endoplasmic reticulum to Golgi vesicle-mediated transport"/>
    <property type="evidence" value="ECO:0007669"/>
    <property type="project" value="UniProtKB-UniRule"/>
</dbReference>
<keyword evidence="4 6" id="KW-0333">Golgi apparatus</keyword>